<keyword evidence="2" id="KW-0560">Oxidoreductase</keyword>
<dbReference type="PRINTS" id="PR00080">
    <property type="entry name" value="SDRFAMILY"/>
</dbReference>
<comment type="similarity">
    <text evidence="1 3">Belongs to the short-chain dehydrogenases/reductases (SDR) family.</text>
</comment>
<dbReference type="GO" id="GO:0016616">
    <property type="term" value="F:oxidoreductase activity, acting on the CH-OH group of donors, NAD or NADP as acceptor"/>
    <property type="evidence" value="ECO:0007669"/>
    <property type="project" value="UniProtKB-ARBA"/>
</dbReference>
<dbReference type="Pfam" id="PF00106">
    <property type="entry name" value="adh_short"/>
    <property type="match status" value="1"/>
</dbReference>
<dbReference type="InterPro" id="IPR036291">
    <property type="entry name" value="NAD(P)-bd_dom_sf"/>
</dbReference>
<dbReference type="PRINTS" id="PR00081">
    <property type="entry name" value="GDHRDH"/>
</dbReference>
<evidence type="ECO:0000313" key="6">
    <source>
        <dbReference type="Proteomes" id="UP000198546"/>
    </source>
</evidence>
<organism evidence="5 6">
    <name type="scientific">Auraticoccus monumenti</name>
    <dbReference type="NCBI Taxonomy" id="675864"/>
    <lineage>
        <taxon>Bacteria</taxon>
        <taxon>Bacillati</taxon>
        <taxon>Actinomycetota</taxon>
        <taxon>Actinomycetes</taxon>
        <taxon>Propionibacteriales</taxon>
        <taxon>Propionibacteriaceae</taxon>
        <taxon>Auraticoccus</taxon>
    </lineage>
</organism>
<keyword evidence="6" id="KW-1185">Reference proteome</keyword>
<dbReference type="RefSeq" id="WP_090589513.1">
    <property type="nucleotide sequence ID" value="NZ_LT629688.1"/>
</dbReference>
<dbReference type="CDD" id="cd05233">
    <property type="entry name" value="SDR_c"/>
    <property type="match status" value="1"/>
</dbReference>
<dbReference type="InterPro" id="IPR020904">
    <property type="entry name" value="Sc_DH/Rdtase_CS"/>
</dbReference>
<evidence type="ECO:0000256" key="1">
    <source>
        <dbReference type="ARBA" id="ARBA00006484"/>
    </source>
</evidence>
<evidence type="ECO:0000313" key="5">
    <source>
        <dbReference type="EMBL" id="SDD05145.1"/>
    </source>
</evidence>
<feature type="domain" description="Ketoreductase" evidence="4">
    <location>
        <begin position="12"/>
        <end position="196"/>
    </location>
</feature>
<dbReference type="PROSITE" id="PS00061">
    <property type="entry name" value="ADH_SHORT"/>
    <property type="match status" value="1"/>
</dbReference>
<dbReference type="Proteomes" id="UP000198546">
    <property type="component" value="Chromosome i"/>
</dbReference>
<evidence type="ECO:0000259" key="4">
    <source>
        <dbReference type="SMART" id="SM00822"/>
    </source>
</evidence>
<dbReference type="InterPro" id="IPR057326">
    <property type="entry name" value="KR_dom"/>
</dbReference>
<evidence type="ECO:0000256" key="2">
    <source>
        <dbReference type="ARBA" id="ARBA00023002"/>
    </source>
</evidence>
<name>A0A1G6RMB7_9ACTN</name>
<accession>A0A1G6RMB7</accession>
<dbReference type="SUPFAM" id="SSF51735">
    <property type="entry name" value="NAD(P)-binding Rossmann-fold domains"/>
    <property type="match status" value="1"/>
</dbReference>
<evidence type="ECO:0000256" key="3">
    <source>
        <dbReference type="RuleBase" id="RU000363"/>
    </source>
</evidence>
<dbReference type="InterPro" id="IPR002347">
    <property type="entry name" value="SDR_fam"/>
</dbReference>
<dbReference type="OrthoDB" id="9775296at2"/>
<reference evidence="5 6" key="1">
    <citation type="submission" date="2016-10" db="EMBL/GenBank/DDBJ databases">
        <authorList>
            <person name="de Groot N.N."/>
        </authorList>
    </citation>
    <scope>NUCLEOTIDE SEQUENCE [LARGE SCALE GENOMIC DNA]</scope>
    <source>
        <strain evidence="5 6">MON 2.2</strain>
    </source>
</reference>
<dbReference type="STRING" id="675864.SAMN04489747_0051"/>
<dbReference type="FunFam" id="3.40.50.720:FF:000047">
    <property type="entry name" value="NADP-dependent L-serine/L-allo-threonine dehydrogenase"/>
    <property type="match status" value="1"/>
</dbReference>
<dbReference type="Gene3D" id="3.40.50.720">
    <property type="entry name" value="NAD(P)-binding Rossmann-like Domain"/>
    <property type="match status" value="1"/>
</dbReference>
<dbReference type="AlphaFoldDB" id="A0A1G6RMB7"/>
<dbReference type="SMART" id="SM00822">
    <property type="entry name" value="PKS_KR"/>
    <property type="match status" value="1"/>
</dbReference>
<protein>
    <submittedName>
        <fullName evidence="5">NADP-dependent 3-hydroxy acid dehydrogenase YdfG</fullName>
    </submittedName>
</protein>
<proteinExistence type="inferred from homology"/>
<gene>
    <name evidence="5" type="ORF">SAMN04489747_0051</name>
</gene>
<dbReference type="PANTHER" id="PTHR43115">
    <property type="entry name" value="DEHYDROGENASE/REDUCTASE SDR FAMILY MEMBER 11"/>
    <property type="match status" value="1"/>
</dbReference>
<dbReference type="EMBL" id="LT629688">
    <property type="protein sequence ID" value="SDD05145.1"/>
    <property type="molecule type" value="Genomic_DNA"/>
</dbReference>
<dbReference type="PANTHER" id="PTHR43115:SF4">
    <property type="entry name" value="DEHYDROGENASE_REDUCTASE SDR FAMILY MEMBER 11"/>
    <property type="match status" value="1"/>
</dbReference>
<sequence>MSTPPTEGVAGKVVVVTGAGSGIGAATARLLSRRGATVVLAGRRAEAVEAVAASLRDDGGRATSGRVDVTRLADVQHLVAQTVEQHGRLDAIVNNAGVAPIGPVQDLDTEGWAAMVQVNLVGVLNGVAAALPVFRDQGRGHVVTIASLAGTIGVTPTLAVYSATKNAVRTFMEGLRAESTDGVLRTTTISPGFVRTDLADSMPEELREQTRVSMSRMGISAEAVARTVAFAIEQPDDVEISSLVVAPTVQG</sequence>